<feature type="domain" description="Helix-turn-helix" evidence="1">
    <location>
        <begin position="43"/>
        <end position="79"/>
    </location>
</feature>
<keyword evidence="3" id="KW-1185">Reference proteome</keyword>
<name>A0ABR8ZAV0_9FLAO</name>
<evidence type="ECO:0000313" key="3">
    <source>
        <dbReference type="Proteomes" id="UP000637299"/>
    </source>
</evidence>
<gene>
    <name evidence="2" type="ORF">IC610_07950</name>
</gene>
<reference evidence="2 3" key="1">
    <citation type="submission" date="2020-09" db="EMBL/GenBank/DDBJ databases">
        <title>Genome seq and assembly of Chryseobacterium sp.</title>
        <authorList>
            <person name="Chhetri G."/>
        </authorList>
    </citation>
    <scope>NUCLEOTIDE SEQUENCE [LARGE SCALE GENOMIC DNA]</scope>
    <source>
        <strain evidence="2 3">GCR10</strain>
    </source>
</reference>
<evidence type="ECO:0000313" key="2">
    <source>
        <dbReference type="EMBL" id="MBD8082356.1"/>
    </source>
</evidence>
<dbReference type="InterPro" id="IPR041657">
    <property type="entry name" value="HTH_17"/>
</dbReference>
<proteinExistence type="predicted"/>
<accession>A0ABR8ZAV0</accession>
<dbReference type="EMBL" id="JACYFS010000001">
    <property type="protein sequence ID" value="MBD8082356.1"/>
    <property type="molecule type" value="Genomic_DNA"/>
</dbReference>
<dbReference type="RefSeq" id="WP_191736129.1">
    <property type="nucleotide sequence ID" value="NZ_JACYFS010000001.1"/>
</dbReference>
<dbReference type="Pfam" id="PF12728">
    <property type="entry name" value="HTH_17"/>
    <property type="match status" value="1"/>
</dbReference>
<comment type="caution">
    <text evidence="2">The sequence shown here is derived from an EMBL/GenBank/DDBJ whole genome shotgun (WGS) entry which is preliminary data.</text>
</comment>
<organism evidence="2 3">
    <name type="scientific">Chryseobacterium caseinilyticum</name>
    <dbReference type="NCBI Taxonomy" id="2771428"/>
    <lineage>
        <taxon>Bacteria</taxon>
        <taxon>Pseudomonadati</taxon>
        <taxon>Bacteroidota</taxon>
        <taxon>Flavobacteriia</taxon>
        <taxon>Flavobacteriales</taxon>
        <taxon>Weeksellaceae</taxon>
        <taxon>Chryseobacterium group</taxon>
        <taxon>Chryseobacterium</taxon>
    </lineage>
</organism>
<evidence type="ECO:0000259" key="1">
    <source>
        <dbReference type="Pfam" id="PF12728"/>
    </source>
</evidence>
<dbReference type="Proteomes" id="UP000637299">
    <property type="component" value="Unassembled WGS sequence"/>
</dbReference>
<sequence length="87" mass="9995">MKKEQNPMAIVIDYLAAILQTLCEIRDALKQKASRDEELIDQADAKRILKLGDTALYRLRISGKIPYRKIGGKIYYPKSFFNNAFNS</sequence>
<protein>
    <submittedName>
        <fullName evidence="2">Helix-turn-helix domain-containing protein</fullName>
    </submittedName>
</protein>